<dbReference type="Pfam" id="PF03706">
    <property type="entry name" value="LPG_synthase_TM"/>
    <property type="match status" value="1"/>
</dbReference>
<feature type="transmembrane region" description="Helical" evidence="6">
    <location>
        <begin position="254"/>
        <end position="277"/>
    </location>
</feature>
<keyword evidence="2" id="KW-1003">Cell membrane</keyword>
<proteinExistence type="predicted"/>
<evidence type="ECO:0000256" key="5">
    <source>
        <dbReference type="ARBA" id="ARBA00023136"/>
    </source>
</evidence>
<dbReference type="PANTHER" id="PTHR40277">
    <property type="entry name" value="BLL5419 PROTEIN"/>
    <property type="match status" value="1"/>
</dbReference>
<accession>A0A6N4SWX5</accession>
<feature type="transmembrane region" description="Helical" evidence="6">
    <location>
        <begin position="6"/>
        <end position="26"/>
    </location>
</feature>
<evidence type="ECO:0000256" key="2">
    <source>
        <dbReference type="ARBA" id="ARBA00022475"/>
    </source>
</evidence>
<dbReference type="EMBL" id="CP000383">
    <property type="protein sequence ID" value="ABG61004.1"/>
    <property type="molecule type" value="Genomic_DNA"/>
</dbReference>
<dbReference type="RefSeq" id="WP_011587109.1">
    <property type="nucleotide sequence ID" value="NC_008255.1"/>
</dbReference>
<feature type="transmembrane region" description="Helical" evidence="6">
    <location>
        <begin position="184"/>
        <end position="204"/>
    </location>
</feature>
<organism evidence="7 8">
    <name type="scientific">Cytophaga hutchinsonii (strain ATCC 33406 / DSM 1761 / CIP 103989 / NBRC 15051 / NCIMB 9469 / D465)</name>
    <dbReference type="NCBI Taxonomy" id="269798"/>
    <lineage>
        <taxon>Bacteria</taxon>
        <taxon>Pseudomonadati</taxon>
        <taxon>Bacteroidota</taxon>
        <taxon>Cytophagia</taxon>
        <taxon>Cytophagales</taxon>
        <taxon>Cytophagaceae</taxon>
        <taxon>Cytophaga</taxon>
    </lineage>
</organism>
<dbReference type="InterPro" id="IPR022791">
    <property type="entry name" value="L-PG_synthase/AglD"/>
</dbReference>
<feature type="transmembrane region" description="Helical" evidence="6">
    <location>
        <begin position="150"/>
        <end position="168"/>
    </location>
</feature>
<keyword evidence="5 6" id="KW-0472">Membrane</keyword>
<dbReference type="OrthoDB" id="1123508at2"/>
<dbReference type="KEGG" id="chu:CHU_3771"/>
<protein>
    <submittedName>
        <fullName evidence="7">Uncharacterized protein</fullName>
    </submittedName>
</protein>
<keyword evidence="3 6" id="KW-0812">Transmembrane</keyword>
<sequence>MNAPTKRYLVFSIKLLVTCLALYFVYTKISVDFIFQLLLHVKLFWLLAAVCLFILSKLFSSIRLHLLFDKNNLSIPDSYSHKLYLLCMLYNIILPGGIGGDAYKVIKIKNDFGYAHVPITKVVFFDRVSGLVALCNLAFLLLTVSYPIPSIYAASFLVLSINIFYYRFFCRTFFTGLVFLKTELLSWLVQILQCFCALCISFALDIDGMYMLYLFAFLLSSIVAVLPVSIGGLGAREYTFLAASAYFLLDKDAAVCIGLLFYLISLTVSLFGIYFVFNPIKKNNYYAAS</sequence>
<dbReference type="PANTHER" id="PTHR40277:SF1">
    <property type="entry name" value="BLL5419 PROTEIN"/>
    <property type="match status" value="1"/>
</dbReference>
<evidence type="ECO:0000256" key="1">
    <source>
        <dbReference type="ARBA" id="ARBA00004651"/>
    </source>
</evidence>
<feature type="transmembrane region" description="Helical" evidence="6">
    <location>
        <begin position="83"/>
        <end position="103"/>
    </location>
</feature>
<evidence type="ECO:0000256" key="6">
    <source>
        <dbReference type="SAM" id="Phobius"/>
    </source>
</evidence>
<keyword evidence="8" id="KW-1185">Reference proteome</keyword>
<dbReference type="AlphaFoldDB" id="A0A6N4SWX5"/>
<evidence type="ECO:0000313" key="8">
    <source>
        <dbReference type="Proteomes" id="UP000001822"/>
    </source>
</evidence>
<name>A0A6N4SWX5_CYTH3</name>
<evidence type="ECO:0000313" key="7">
    <source>
        <dbReference type="EMBL" id="ABG61004.1"/>
    </source>
</evidence>
<evidence type="ECO:0000256" key="3">
    <source>
        <dbReference type="ARBA" id="ARBA00022692"/>
    </source>
</evidence>
<evidence type="ECO:0000256" key="4">
    <source>
        <dbReference type="ARBA" id="ARBA00022989"/>
    </source>
</evidence>
<gene>
    <name evidence="7" type="ordered locus">CHU_3771</name>
</gene>
<reference evidence="7 8" key="1">
    <citation type="journal article" date="2007" name="Appl. Environ. Microbiol.">
        <title>Genome sequence of the cellulolytic gliding bacterium Cytophaga hutchinsonii.</title>
        <authorList>
            <person name="Xie G."/>
            <person name="Bruce D.C."/>
            <person name="Challacombe J.F."/>
            <person name="Chertkov O."/>
            <person name="Detter J.C."/>
            <person name="Gilna P."/>
            <person name="Han C.S."/>
            <person name="Lucas S."/>
            <person name="Misra M."/>
            <person name="Myers G.L."/>
            <person name="Richardson P."/>
            <person name="Tapia R."/>
            <person name="Thayer N."/>
            <person name="Thompson L.S."/>
            <person name="Brettin T.S."/>
            <person name="Henrissat B."/>
            <person name="Wilson D.B."/>
            <person name="McBride M.J."/>
        </authorList>
    </citation>
    <scope>NUCLEOTIDE SEQUENCE [LARGE SCALE GENOMIC DNA]</scope>
    <source>
        <strain evidence="8">ATCC 33406 / DSM 1761 / CIP 103989 / NBRC 15051 / NCIMB 9469 / D465</strain>
    </source>
</reference>
<feature type="transmembrane region" description="Helical" evidence="6">
    <location>
        <begin position="124"/>
        <end position="144"/>
    </location>
</feature>
<dbReference type="GO" id="GO:0005886">
    <property type="term" value="C:plasma membrane"/>
    <property type="evidence" value="ECO:0007669"/>
    <property type="project" value="UniProtKB-SubCell"/>
</dbReference>
<keyword evidence="4 6" id="KW-1133">Transmembrane helix</keyword>
<feature type="transmembrane region" description="Helical" evidence="6">
    <location>
        <begin position="210"/>
        <end position="233"/>
    </location>
</feature>
<dbReference type="Proteomes" id="UP000001822">
    <property type="component" value="Chromosome"/>
</dbReference>
<comment type="subcellular location">
    <subcellularLocation>
        <location evidence="1">Cell membrane</location>
        <topology evidence="1">Multi-pass membrane protein</topology>
    </subcellularLocation>
</comment>